<keyword evidence="3" id="KW-1185">Reference proteome</keyword>
<comment type="caution">
    <text evidence="2">The sequence shown here is derived from an EMBL/GenBank/DDBJ whole genome shotgun (WGS) entry which is preliminary data.</text>
</comment>
<reference evidence="2 3" key="1">
    <citation type="journal article" date="2013" name="PLoS Genet.">
        <title>Genomic mechanisms accounting for the adaptation to parasitism in nematode-trapping fungi.</title>
        <authorList>
            <person name="Meerupati T."/>
            <person name="Andersson K.M."/>
            <person name="Friman E."/>
            <person name="Kumar D."/>
            <person name="Tunlid A."/>
            <person name="Ahren D."/>
        </authorList>
    </citation>
    <scope>NUCLEOTIDE SEQUENCE [LARGE SCALE GENOMIC DNA]</scope>
    <source>
        <strain evidence="2 3">CBS 200.50</strain>
    </source>
</reference>
<dbReference type="Proteomes" id="UP000015100">
    <property type="component" value="Unassembled WGS sequence"/>
</dbReference>
<proteinExistence type="predicted"/>
<name>S8BS74_DACHA</name>
<sequence>MPCHANGRGINRPTYPSAPPTLPEANVAYKAAPRRCTCIGNKPRQDTVSQTGTYTLQAAGTVTSCHMEPSHWIKTAI</sequence>
<feature type="region of interest" description="Disordered" evidence="1">
    <location>
        <begin position="1"/>
        <end position="22"/>
    </location>
</feature>
<dbReference type="HOGENOM" id="CLU_2638013_0_0_1"/>
<reference evidence="3" key="2">
    <citation type="submission" date="2013-04" db="EMBL/GenBank/DDBJ databases">
        <title>Genomic mechanisms accounting for the adaptation to parasitism in nematode-trapping fungi.</title>
        <authorList>
            <person name="Ahren D.G."/>
        </authorList>
    </citation>
    <scope>NUCLEOTIDE SEQUENCE [LARGE SCALE GENOMIC DNA]</scope>
    <source>
        <strain evidence="3">CBS 200.50</strain>
    </source>
</reference>
<evidence type="ECO:0000313" key="3">
    <source>
        <dbReference type="Proteomes" id="UP000015100"/>
    </source>
</evidence>
<dbReference type="AlphaFoldDB" id="S8BS74"/>
<protein>
    <submittedName>
        <fullName evidence="2">Uncharacterized protein</fullName>
    </submittedName>
</protein>
<dbReference type="EMBL" id="AQGS01000118">
    <property type="protein sequence ID" value="EPS42323.1"/>
    <property type="molecule type" value="Genomic_DNA"/>
</dbReference>
<evidence type="ECO:0000313" key="2">
    <source>
        <dbReference type="EMBL" id="EPS42323.1"/>
    </source>
</evidence>
<organism evidence="2 3">
    <name type="scientific">Dactylellina haptotyla (strain CBS 200.50)</name>
    <name type="common">Nematode-trapping fungus</name>
    <name type="synonym">Monacrosporium haptotylum</name>
    <dbReference type="NCBI Taxonomy" id="1284197"/>
    <lineage>
        <taxon>Eukaryota</taxon>
        <taxon>Fungi</taxon>
        <taxon>Dikarya</taxon>
        <taxon>Ascomycota</taxon>
        <taxon>Pezizomycotina</taxon>
        <taxon>Orbiliomycetes</taxon>
        <taxon>Orbiliales</taxon>
        <taxon>Orbiliaceae</taxon>
        <taxon>Dactylellina</taxon>
    </lineage>
</organism>
<gene>
    <name evidence="2" type="ORF">H072_3718</name>
</gene>
<accession>S8BS74</accession>
<evidence type="ECO:0000256" key="1">
    <source>
        <dbReference type="SAM" id="MobiDB-lite"/>
    </source>
</evidence>